<keyword evidence="2" id="KW-0808">Transferase</keyword>
<dbReference type="NCBIfam" id="TIGR01444">
    <property type="entry name" value="fkbM_fam"/>
    <property type="match status" value="1"/>
</dbReference>
<dbReference type="Proteomes" id="UP001595828">
    <property type="component" value="Unassembled WGS sequence"/>
</dbReference>
<proteinExistence type="predicted"/>
<reference evidence="3" key="1">
    <citation type="journal article" date="2019" name="Int. J. Syst. Evol. Microbiol.">
        <title>The Global Catalogue of Microorganisms (GCM) 10K type strain sequencing project: providing services to taxonomists for standard genome sequencing and annotation.</title>
        <authorList>
            <consortium name="The Broad Institute Genomics Platform"/>
            <consortium name="The Broad Institute Genome Sequencing Center for Infectious Disease"/>
            <person name="Wu L."/>
            <person name="Ma J."/>
        </authorList>
    </citation>
    <scope>NUCLEOTIDE SEQUENCE [LARGE SCALE GENOMIC DNA]</scope>
    <source>
        <strain evidence="3">CGMCC 1.12989</strain>
    </source>
</reference>
<dbReference type="InterPro" id="IPR052514">
    <property type="entry name" value="SAM-dependent_MTase"/>
</dbReference>
<keyword evidence="3" id="KW-1185">Reference proteome</keyword>
<organism evidence="2 3">
    <name type="scientific">Novosphingobium tardum</name>
    <dbReference type="NCBI Taxonomy" id="1538021"/>
    <lineage>
        <taxon>Bacteria</taxon>
        <taxon>Pseudomonadati</taxon>
        <taxon>Pseudomonadota</taxon>
        <taxon>Alphaproteobacteria</taxon>
        <taxon>Sphingomonadales</taxon>
        <taxon>Sphingomonadaceae</taxon>
        <taxon>Novosphingobium</taxon>
    </lineage>
</organism>
<dbReference type="EMBL" id="JBHSDR010000003">
    <property type="protein sequence ID" value="MFC4293987.1"/>
    <property type="molecule type" value="Genomic_DNA"/>
</dbReference>
<accession>A0ABV8RKP0</accession>
<protein>
    <submittedName>
        <fullName evidence="2">FkbM family methyltransferase</fullName>
    </submittedName>
</protein>
<comment type="caution">
    <text evidence="2">The sequence shown here is derived from an EMBL/GenBank/DDBJ whole genome shotgun (WGS) entry which is preliminary data.</text>
</comment>
<evidence type="ECO:0000313" key="2">
    <source>
        <dbReference type="EMBL" id="MFC4293987.1"/>
    </source>
</evidence>
<dbReference type="GO" id="GO:0008168">
    <property type="term" value="F:methyltransferase activity"/>
    <property type="evidence" value="ECO:0007669"/>
    <property type="project" value="UniProtKB-KW"/>
</dbReference>
<dbReference type="InterPro" id="IPR029063">
    <property type="entry name" value="SAM-dependent_MTases_sf"/>
</dbReference>
<evidence type="ECO:0000259" key="1">
    <source>
        <dbReference type="Pfam" id="PF05050"/>
    </source>
</evidence>
<evidence type="ECO:0000313" key="3">
    <source>
        <dbReference type="Proteomes" id="UP001595828"/>
    </source>
</evidence>
<dbReference type="PANTHER" id="PTHR34203">
    <property type="entry name" value="METHYLTRANSFERASE, FKBM FAMILY PROTEIN"/>
    <property type="match status" value="1"/>
</dbReference>
<dbReference type="RefSeq" id="WP_379537461.1">
    <property type="nucleotide sequence ID" value="NZ_JBHSDR010000003.1"/>
</dbReference>
<dbReference type="Pfam" id="PF05050">
    <property type="entry name" value="Methyltransf_21"/>
    <property type="match status" value="1"/>
</dbReference>
<gene>
    <name evidence="2" type="ORF">ACFO0A_02815</name>
</gene>
<dbReference type="Gene3D" id="3.40.50.150">
    <property type="entry name" value="Vaccinia Virus protein VP39"/>
    <property type="match status" value="1"/>
</dbReference>
<dbReference type="InterPro" id="IPR006342">
    <property type="entry name" value="FkbM_mtfrase"/>
</dbReference>
<keyword evidence="2" id="KW-0489">Methyltransferase</keyword>
<name>A0ABV8RKP0_9SPHN</name>
<dbReference type="PANTHER" id="PTHR34203:SF15">
    <property type="entry name" value="SLL1173 PROTEIN"/>
    <property type="match status" value="1"/>
</dbReference>
<feature type="domain" description="Methyltransferase FkbM" evidence="1">
    <location>
        <begin position="59"/>
        <end position="224"/>
    </location>
</feature>
<sequence length="280" mass="30284">MIERIIGLLGRDRAWRIGRALYMRARGEKDTNDIASNGEAALIARVLKQVEDRSPVLFDVGANRGEWSEAALACLAQLQRHAALHLFEAAPHAAAHLREQFAAVPGLVVHGIALSDRSGTAPFALVGPTAGTNSLEIGSHNPSVTTIEVPVEPGAQVAQSHGIGYIDLLKIDTEGHDFAVLSGFEPMLAAGQIGVVQFEYNSRWLAARRSLLDVFGLAEKTGYRVGRVAPDGIELFDRWNPECDRFFEDNYALVSPPAAHAPLCREMRWSVSNTLEAAGG</sequence>
<dbReference type="GO" id="GO:0032259">
    <property type="term" value="P:methylation"/>
    <property type="evidence" value="ECO:0007669"/>
    <property type="project" value="UniProtKB-KW"/>
</dbReference>
<dbReference type="SUPFAM" id="SSF53335">
    <property type="entry name" value="S-adenosyl-L-methionine-dependent methyltransferases"/>
    <property type="match status" value="1"/>
</dbReference>